<accession>A0A3E0HFM5</accession>
<dbReference type="InterPro" id="IPR044068">
    <property type="entry name" value="CB"/>
</dbReference>
<dbReference type="Proteomes" id="UP000256269">
    <property type="component" value="Unassembled WGS sequence"/>
</dbReference>
<evidence type="ECO:0000256" key="1">
    <source>
        <dbReference type="ARBA" id="ARBA00022908"/>
    </source>
</evidence>
<evidence type="ECO:0000313" key="7">
    <source>
        <dbReference type="EMBL" id="REH43605.1"/>
    </source>
</evidence>
<dbReference type="Pfam" id="PF02899">
    <property type="entry name" value="Phage_int_SAM_1"/>
    <property type="match status" value="1"/>
</dbReference>
<reference evidence="7 8" key="1">
    <citation type="submission" date="2018-08" db="EMBL/GenBank/DDBJ databases">
        <title>Genomic Encyclopedia of Archaeal and Bacterial Type Strains, Phase II (KMG-II): from individual species to whole genera.</title>
        <authorList>
            <person name="Goeker M."/>
        </authorList>
    </citation>
    <scope>NUCLEOTIDE SEQUENCE [LARGE SCALE GENOMIC DNA]</scope>
    <source>
        <strain evidence="7 8">DSM 45791</strain>
    </source>
</reference>
<comment type="caution">
    <text evidence="7">The sequence shown here is derived from an EMBL/GenBank/DDBJ whole genome shotgun (WGS) entry which is preliminary data.</text>
</comment>
<evidence type="ECO:0000259" key="5">
    <source>
        <dbReference type="PROSITE" id="PS51898"/>
    </source>
</evidence>
<name>A0A3E0HFM5_9PSEU</name>
<dbReference type="InterPro" id="IPR011010">
    <property type="entry name" value="DNA_brk_join_enz"/>
</dbReference>
<dbReference type="InterPro" id="IPR002104">
    <property type="entry name" value="Integrase_catalytic"/>
</dbReference>
<organism evidence="7 8">
    <name type="scientific">Kutzneria buriramensis</name>
    <dbReference type="NCBI Taxonomy" id="1045776"/>
    <lineage>
        <taxon>Bacteria</taxon>
        <taxon>Bacillati</taxon>
        <taxon>Actinomycetota</taxon>
        <taxon>Actinomycetes</taxon>
        <taxon>Pseudonocardiales</taxon>
        <taxon>Pseudonocardiaceae</taxon>
        <taxon>Kutzneria</taxon>
    </lineage>
</organism>
<evidence type="ECO:0000259" key="6">
    <source>
        <dbReference type="PROSITE" id="PS51900"/>
    </source>
</evidence>
<dbReference type="PROSITE" id="PS51900">
    <property type="entry name" value="CB"/>
    <property type="match status" value="1"/>
</dbReference>
<keyword evidence="3" id="KW-0233">DNA recombination</keyword>
<dbReference type="Gene3D" id="1.10.150.130">
    <property type="match status" value="1"/>
</dbReference>
<dbReference type="InterPro" id="IPR004107">
    <property type="entry name" value="Integrase_SAM-like_N"/>
</dbReference>
<proteinExistence type="predicted"/>
<keyword evidence="1" id="KW-0229">DNA integration</keyword>
<dbReference type="OrthoDB" id="3183879at2"/>
<keyword evidence="8" id="KW-1185">Reference proteome</keyword>
<evidence type="ECO:0000256" key="2">
    <source>
        <dbReference type="ARBA" id="ARBA00023125"/>
    </source>
</evidence>
<dbReference type="GO" id="GO:0006310">
    <property type="term" value="P:DNA recombination"/>
    <property type="evidence" value="ECO:0007669"/>
    <property type="project" value="UniProtKB-KW"/>
</dbReference>
<dbReference type="AlphaFoldDB" id="A0A3E0HFM5"/>
<evidence type="ECO:0000256" key="4">
    <source>
        <dbReference type="PROSITE-ProRule" id="PRU01248"/>
    </source>
</evidence>
<protein>
    <submittedName>
        <fullName evidence="7">Site-specific recombinase XerD</fullName>
    </submittedName>
</protein>
<dbReference type="GO" id="GO:0003677">
    <property type="term" value="F:DNA binding"/>
    <property type="evidence" value="ECO:0007669"/>
    <property type="project" value="UniProtKB-UniRule"/>
</dbReference>
<dbReference type="InterPro" id="IPR013762">
    <property type="entry name" value="Integrase-like_cat_sf"/>
</dbReference>
<dbReference type="EMBL" id="QUNO01000009">
    <property type="protein sequence ID" value="REH43605.1"/>
    <property type="molecule type" value="Genomic_DNA"/>
</dbReference>
<feature type="domain" description="Tyr recombinase" evidence="5">
    <location>
        <begin position="130"/>
        <end position="312"/>
    </location>
</feature>
<dbReference type="RefSeq" id="WP_116177053.1">
    <property type="nucleotide sequence ID" value="NZ_CP144375.1"/>
</dbReference>
<keyword evidence="2 4" id="KW-0238">DNA-binding</keyword>
<dbReference type="CDD" id="cd00397">
    <property type="entry name" value="DNA_BRE_C"/>
    <property type="match status" value="1"/>
</dbReference>
<evidence type="ECO:0000313" key="8">
    <source>
        <dbReference type="Proteomes" id="UP000256269"/>
    </source>
</evidence>
<dbReference type="SUPFAM" id="SSF56349">
    <property type="entry name" value="DNA breaking-rejoining enzymes"/>
    <property type="match status" value="1"/>
</dbReference>
<evidence type="ECO:0000256" key="3">
    <source>
        <dbReference type="ARBA" id="ARBA00023172"/>
    </source>
</evidence>
<dbReference type="PANTHER" id="PTHR30349:SF81">
    <property type="entry name" value="TYROSINE RECOMBINASE XERC"/>
    <property type="match status" value="1"/>
</dbReference>
<dbReference type="PROSITE" id="PS51898">
    <property type="entry name" value="TYR_RECOMBINASE"/>
    <property type="match status" value="1"/>
</dbReference>
<feature type="domain" description="Core-binding (CB)" evidence="6">
    <location>
        <begin position="26"/>
        <end position="109"/>
    </location>
</feature>
<sequence length="319" mass="35499">MSSDPVSAKDTARRTATSTADTLTAEDLTELLDSWLLHLRAERKSKQTVKNYRDGVRRFLVWSAEARVEPTLTKPVVNQFVADLIEAGAEGSTAVSRQLAVRQFSKWLADEGEIDRDELLGLKRPKLDEKVIEPLTDEQLIAFFAACKGKEFRDRRDEALARTMAETMCRSDEALNMTVSDTDLKRGLAVIRRGKGGKGRLVPFGAKTGVALDRYLRMRRTHRLAGTNDLWLGARGKGFGYYGLYVALTRRAEMAGIPDFHPHRLRATGATNWLAAGGSEGGLMAVAGWARPDMLLRYTKFTRNERAIDEARGLNLGDL</sequence>
<dbReference type="PANTHER" id="PTHR30349">
    <property type="entry name" value="PHAGE INTEGRASE-RELATED"/>
    <property type="match status" value="1"/>
</dbReference>
<dbReference type="GO" id="GO:0015074">
    <property type="term" value="P:DNA integration"/>
    <property type="evidence" value="ECO:0007669"/>
    <property type="project" value="UniProtKB-KW"/>
</dbReference>
<dbReference type="InterPro" id="IPR010998">
    <property type="entry name" value="Integrase_recombinase_N"/>
</dbReference>
<dbReference type="InterPro" id="IPR050090">
    <property type="entry name" value="Tyrosine_recombinase_XerCD"/>
</dbReference>
<dbReference type="Pfam" id="PF00589">
    <property type="entry name" value="Phage_integrase"/>
    <property type="match status" value="1"/>
</dbReference>
<dbReference type="Gene3D" id="1.10.443.10">
    <property type="entry name" value="Intergrase catalytic core"/>
    <property type="match status" value="1"/>
</dbReference>
<gene>
    <name evidence="7" type="ORF">BCF44_109148</name>
</gene>